<dbReference type="InterPro" id="IPR006867">
    <property type="entry name" value="DUF632"/>
</dbReference>
<name>A0AAW2C5Q6_9ROSI</name>
<evidence type="ECO:0000313" key="5">
    <source>
        <dbReference type="Proteomes" id="UP001459277"/>
    </source>
</evidence>
<accession>A0AAW2C5Q6</accession>
<dbReference type="AlphaFoldDB" id="A0AAW2C5Q6"/>
<evidence type="ECO:0000256" key="1">
    <source>
        <dbReference type="SAM" id="MobiDB-lite"/>
    </source>
</evidence>
<evidence type="ECO:0000313" key="4">
    <source>
        <dbReference type="EMBL" id="KAK9993026.1"/>
    </source>
</evidence>
<reference evidence="4 5" key="1">
    <citation type="submission" date="2024-01" db="EMBL/GenBank/DDBJ databases">
        <title>A telomere-to-telomere, gap-free genome of sweet tea (Lithocarpus litseifolius).</title>
        <authorList>
            <person name="Zhou J."/>
        </authorList>
    </citation>
    <scope>NUCLEOTIDE SEQUENCE [LARGE SCALE GENOMIC DNA]</scope>
    <source>
        <strain evidence="4">Zhou-2022a</strain>
        <tissue evidence="4">Leaf</tissue>
    </source>
</reference>
<proteinExistence type="predicted"/>
<dbReference type="PANTHER" id="PTHR21450">
    <property type="entry name" value="PROTEIN ALTERED PHOSPHATE STARVATION RESPONSE 1"/>
    <property type="match status" value="1"/>
</dbReference>
<evidence type="ECO:0000259" key="3">
    <source>
        <dbReference type="Pfam" id="PF04782"/>
    </source>
</evidence>
<keyword evidence="2" id="KW-0812">Transmembrane</keyword>
<feature type="compositionally biased region" description="Basic residues" evidence="1">
    <location>
        <begin position="378"/>
        <end position="398"/>
    </location>
</feature>
<organism evidence="4 5">
    <name type="scientific">Lithocarpus litseifolius</name>
    <dbReference type="NCBI Taxonomy" id="425828"/>
    <lineage>
        <taxon>Eukaryota</taxon>
        <taxon>Viridiplantae</taxon>
        <taxon>Streptophyta</taxon>
        <taxon>Embryophyta</taxon>
        <taxon>Tracheophyta</taxon>
        <taxon>Spermatophyta</taxon>
        <taxon>Magnoliopsida</taxon>
        <taxon>eudicotyledons</taxon>
        <taxon>Gunneridae</taxon>
        <taxon>Pentapetalae</taxon>
        <taxon>rosids</taxon>
        <taxon>fabids</taxon>
        <taxon>Fagales</taxon>
        <taxon>Fagaceae</taxon>
        <taxon>Lithocarpus</taxon>
    </lineage>
</organism>
<dbReference type="Proteomes" id="UP001459277">
    <property type="component" value="Unassembled WGS sequence"/>
</dbReference>
<dbReference type="PANTHER" id="PTHR21450:SF59">
    <property type="entry name" value="PROTEIN, PUTATIVE_ 48652-45869-RELATED"/>
    <property type="match status" value="1"/>
</dbReference>
<feature type="region of interest" description="Disordered" evidence="1">
    <location>
        <begin position="374"/>
        <end position="398"/>
    </location>
</feature>
<sequence>MGWCDCRSAPVLEENKDGAFGLTEMRSMTNLQSTISPYLPKTEVRDLAVVSQSRPWMKILVSRSGFVFVPVESLCLFLLGLWFVFVLAGFVFVLSGTILVYKGDFVGYFRARRGAATKSLTATADVVRARRGAATADVAKFAQTHAKKANESQEKDQESSHFDSQKPLVVTIGQIKVDGAERFAVVSEQCYYLRGDGAHPCESVVCTFVFLRNLSPAKESRPHAKAAIDSTSSPPSLLFCLIPFPTQPMPPPNNLLSLCHSHPAPIYLPPRTTTPTTSTLLSCSVIFRFYLCFGYSYLYFVANFLTGHFDHSTRVMRVITWNQSLEGYLMLMMGNDDFDSEEHETHATMLDNLLAWEKLYDEVKGYDAQFETKEVGNPRHKKRGTNSKALKKAKAAVSHLHKRGPNELELGTRWDRR</sequence>
<protein>
    <recommendedName>
        <fullName evidence="3">DUF632 domain-containing protein</fullName>
    </recommendedName>
</protein>
<keyword evidence="2" id="KW-0472">Membrane</keyword>
<dbReference type="EMBL" id="JAZDWU010000008">
    <property type="protein sequence ID" value="KAK9993026.1"/>
    <property type="molecule type" value="Genomic_DNA"/>
</dbReference>
<gene>
    <name evidence="4" type="ORF">SO802_022729</name>
</gene>
<feature type="transmembrane region" description="Helical" evidence="2">
    <location>
        <begin position="76"/>
        <end position="101"/>
    </location>
</feature>
<keyword evidence="2" id="KW-1133">Transmembrane helix</keyword>
<keyword evidence="5" id="KW-1185">Reference proteome</keyword>
<dbReference type="Pfam" id="PF04782">
    <property type="entry name" value="DUF632"/>
    <property type="match status" value="1"/>
</dbReference>
<feature type="domain" description="DUF632" evidence="3">
    <location>
        <begin position="308"/>
        <end position="403"/>
    </location>
</feature>
<evidence type="ECO:0000256" key="2">
    <source>
        <dbReference type="SAM" id="Phobius"/>
    </source>
</evidence>
<comment type="caution">
    <text evidence="4">The sequence shown here is derived from an EMBL/GenBank/DDBJ whole genome shotgun (WGS) entry which is preliminary data.</text>
</comment>